<evidence type="ECO:0000313" key="2">
    <source>
        <dbReference type="EMBL" id="MBU5627974.1"/>
    </source>
</evidence>
<sequence length="109" mass="12178">MNEPTPVPEKEPGVRRVGTITMGLVLVVSGVCMLISMFFPNLDLRWVLQAAPLALVSLGVETLLAAGRRSRIKYDWVGMLLCVLIVCTALGLYTMAWCFVHYPDHFFCF</sequence>
<organism evidence="2 3">
    <name type="scientific">Dysosmobacter acutus</name>
    <dbReference type="NCBI Taxonomy" id="2841504"/>
    <lineage>
        <taxon>Bacteria</taxon>
        <taxon>Bacillati</taxon>
        <taxon>Bacillota</taxon>
        <taxon>Clostridia</taxon>
        <taxon>Eubacteriales</taxon>
        <taxon>Oscillospiraceae</taxon>
        <taxon>Dysosmobacter</taxon>
    </lineage>
</organism>
<dbReference type="Proteomes" id="UP000787672">
    <property type="component" value="Unassembled WGS sequence"/>
</dbReference>
<dbReference type="EMBL" id="JAHLQN010000001">
    <property type="protein sequence ID" value="MBU5627974.1"/>
    <property type="molecule type" value="Genomic_DNA"/>
</dbReference>
<reference evidence="2 3" key="1">
    <citation type="submission" date="2021-06" db="EMBL/GenBank/DDBJ databases">
        <authorList>
            <person name="Sun Q."/>
            <person name="Li D."/>
        </authorList>
    </citation>
    <scope>NUCLEOTIDE SEQUENCE [LARGE SCALE GENOMIC DNA]</scope>
    <source>
        <strain evidence="2 3">MSJ-2</strain>
    </source>
</reference>
<accession>A0ABS6FCH1</accession>
<feature type="transmembrane region" description="Helical" evidence="1">
    <location>
        <begin position="76"/>
        <end position="102"/>
    </location>
</feature>
<keyword evidence="1" id="KW-0812">Transmembrane</keyword>
<comment type="caution">
    <text evidence="2">The sequence shown here is derived from an EMBL/GenBank/DDBJ whole genome shotgun (WGS) entry which is preliminary data.</text>
</comment>
<proteinExistence type="predicted"/>
<keyword evidence="1" id="KW-0472">Membrane</keyword>
<gene>
    <name evidence="2" type="ORF">KQI82_13765</name>
</gene>
<keyword evidence="3" id="KW-1185">Reference proteome</keyword>
<feature type="transmembrane region" description="Helical" evidence="1">
    <location>
        <begin position="20"/>
        <end position="40"/>
    </location>
</feature>
<feature type="transmembrane region" description="Helical" evidence="1">
    <location>
        <begin position="46"/>
        <end position="64"/>
    </location>
</feature>
<keyword evidence="1" id="KW-1133">Transmembrane helix</keyword>
<protein>
    <submittedName>
        <fullName evidence="2">Uncharacterized protein</fullName>
    </submittedName>
</protein>
<evidence type="ECO:0000256" key="1">
    <source>
        <dbReference type="SAM" id="Phobius"/>
    </source>
</evidence>
<name>A0ABS6FCH1_9FIRM</name>
<dbReference type="RefSeq" id="WP_216633285.1">
    <property type="nucleotide sequence ID" value="NZ_JAHLQN010000001.1"/>
</dbReference>
<evidence type="ECO:0000313" key="3">
    <source>
        <dbReference type="Proteomes" id="UP000787672"/>
    </source>
</evidence>